<dbReference type="EMBL" id="JABSTR010000555">
    <property type="protein sequence ID" value="KAH9382882.1"/>
    <property type="molecule type" value="Genomic_DNA"/>
</dbReference>
<dbReference type="GO" id="GO:0004222">
    <property type="term" value="F:metalloendopeptidase activity"/>
    <property type="evidence" value="ECO:0007669"/>
    <property type="project" value="InterPro"/>
</dbReference>
<evidence type="ECO:0000256" key="1">
    <source>
        <dbReference type="SAM" id="MobiDB-lite"/>
    </source>
</evidence>
<proteinExistence type="predicted"/>
<dbReference type="Gene3D" id="1.10.1380.10">
    <property type="entry name" value="Neutral endopeptidase , domain2"/>
    <property type="match status" value="1"/>
</dbReference>
<dbReference type="VEuPathDB" id="VectorBase:HLOH_040740"/>
<gene>
    <name evidence="2" type="ORF">HPB48_023499</name>
</gene>
<dbReference type="GO" id="GO:0005886">
    <property type="term" value="C:plasma membrane"/>
    <property type="evidence" value="ECO:0007669"/>
    <property type="project" value="TreeGrafter"/>
</dbReference>
<dbReference type="InterPro" id="IPR000718">
    <property type="entry name" value="Peptidase_M13"/>
</dbReference>
<feature type="region of interest" description="Disordered" evidence="1">
    <location>
        <begin position="1"/>
        <end position="26"/>
    </location>
</feature>
<organism evidence="2 3">
    <name type="scientific">Haemaphysalis longicornis</name>
    <name type="common">Bush tick</name>
    <dbReference type="NCBI Taxonomy" id="44386"/>
    <lineage>
        <taxon>Eukaryota</taxon>
        <taxon>Metazoa</taxon>
        <taxon>Ecdysozoa</taxon>
        <taxon>Arthropoda</taxon>
        <taxon>Chelicerata</taxon>
        <taxon>Arachnida</taxon>
        <taxon>Acari</taxon>
        <taxon>Parasitiformes</taxon>
        <taxon>Ixodida</taxon>
        <taxon>Ixodoidea</taxon>
        <taxon>Ixodidae</taxon>
        <taxon>Haemaphysalinae</taxon>
        <taxon>Haemaphysalis</taxon>
    </lineage>
</organism>
<dbReference type="Gene3D" id="3.40.390.10">
    <property type="entry name" value="Collagenase (Catalytic Domain)"/>
    <property type="match status" value="1"/>
</dbReference>
<dbReference type="SUPFAM" id="SSF55486">
    <property type="entry name" value="Metalloproteases ('zincins'), catalytic domain"/>
    <property type="match status" value="1"/>
</dbReference>
<dbReference type="PROSITE" id="PS51885">
    <property type="entry name" value="NEPRILYSIN"/>
    <property type="match status" value="1"/>
</dbReference>
<evidence type="ECO:0000313" key="3">
    <source>
        <dbReference type="Proteomes" id="UP000821853"/>
    </source>
</evidence>
<name>A0A9J6H778_HAELO</name>
<dbReference type="OrthoDB" id="6511937at2759"/>
<dbReference type="Proteomes" id="UP000821853">
    <property type="component" value="Unassembled WGS sequence"/>
</dbReference>
<sequence length="620" mass="69956">MVLSSPMPPSGSRTQHLTAATGAGTAAGSRRSSAVLENRVGARVVIERYVALEKRLHMMRDLYHKFCNSTSCRDSLYILNASYLSSNDSCADFYDFVCGRWNARGPSGFPQSYTEQLAFNYSIVADRQLARILDWPNAHETDAYKIAFVYKSCVDFYSARRTNLHNMLKAAGVDPKVFLKADSRTHLYSQTIRVCIDTGLTSVIRVVYFQNATAAVLTGTSMMRGSFIPEIREALLEQLSWEFGDDRFSNLSKSITLLDQEIDKITIAFVGNSALKEVPQNQPHVYWEERLNAFRPAGMKQIDVRTNSGDGLRRIFDCLTGAPFDAAKVYVLLVPFARYLSFELKTASLRGSYDTSTQATRCLHYLHASFGARVHSVLMNVLGYEKAITLSRRMWRHLKKKAETMTKLDVGITLMSDRLGNATLKTYGGNVHLDDVDAIIPSINYSSDFLENLIMIARHTHEQTELKPTRWRPDSKTEVGTEFLQPDFVYADATEPSVNYGTLGGYLARILFNIGVPKNVSSEYADCLGDYAEHKGFPFDKRTWRDYATVKWALQLTLATMREAPNYRGVLEDRLFFLRYAVHYCGADWPSKTSFNLAVRTSRSFATAFECEALKELTCP</sequence>
<dbReference type="GO" id="GO:0016485">
    <property type="term" value="P:protein processing"/>
    <property type="evidence" value="ECO:0007669"/>
    <property type="project" value="TreeGrafter"/>
</dbReference>
<dbReference type="PANTHER" id="PTHR11733">
    <property type="entry name" value="ZINC METALLOPROTEASE FAMILY M13 NEPRILYSIN-RELATED"/>
    <property type="match status" value="1"/>
</dbReference>
<dbReference type="AlphaFoldDB" id="A0A9J6H778"/>
<dbReference type="PANTHER" id="PTHR11733:SF241">
    <property type="entry name" value="GH26575P-RELATED"/>
    <property type="match status" value="1"/>
</dbReference>
<evidence type="ECO:0000313" key="2">
    <source>
        <dbReference type="EMBL" id="KAH9382882.1"/>
    </source>
</evidence>
<accession>A0A9J6H778</accession>
<protein>
    <submittedName>
        <fullName evidence="2">Uncharacterized protein</fullName>
    </submittedName>
</protein>
<dbReference type="InterPro" id="IPR042089">
    <property type="entry name" value="Peptidase_M13_dom_2"/>
</dbReference>
<dbReference type="OMA" id="HTHEQTE"/>
<keyword evidence="3" id="KW-1185">Reference proteome</keyword>
<reference evidence="2 3" key="1">
    <citation type="journal article" date="2020" name="Cell">
        <title>Large-Scale Comparative Analyses of Tick Genomes Elucidate Their Genetic Diversity and Vector Capacities.</title>
        <authorList>
            <consortium name="Tick Genome and Microbiome Consortium (TIGMIC)"/>
            <person name="Jia N."/>
            <person name="Wang J."/>
            <person name="Shi W."/>
            <person name="Du L."/>
            <person name="Sun Y."/>
            <person name="Zhan W."/>
            <person name="Jiang J.F."/>
            <person name="Wang Q."/>
            <person name="Zhang B."/>
            <person name="Ji P."/>
            <person name="Bell-Sakyi L."/>
            <person name="Cui X.M."/>
            <person name="Yuan T.T."/>
            <person name="Jiang B.G."/>
            <person name="Yang W.F."/>
            <person name="Lam T.T."/>
            <person name="Chang Q.C."/>
            <person name="Ding S.J."/>
            <person name="Wang X.J."/>
            <person name="Zhu J.G."/>
            <person name="Ruan X.D."/>
            <person name="Zhao L."/>
            <person name="Wei J.T."/>
            <person name="Ye R.Z."/>
            <person name="Que T.C."/>
            <person name="Du C.H."/>
            <person name="Zhou Y.H."/>
            <person name="Cheng J.X."/>
            <person name="Dai P.F."/>
            <person name="Guo W.B."/>
            <person name="Han X.H."/>
            <person name="Huang E.J."/>
            <person name="Li L.F."/>
            <person name="Wei W."/>
            <person name="Gao Y.C."/>
            <person name="Liu J.Z."/>
            <person name="Shao H.Z."/>
            <person name="Wang X."/>
            <person name="Wang C.C."/>
            <person name="Yang T.C."/>
            <person name="Huo Q.B."/>
            <person name="Li W."/>
            <person name="Chen H.Y."/>
            <person name="Chen S.E."/>
            <person name="Zhou L.G."/>
            <person name="Ni X.B."/>
            <person name="Tian J.H."/>
            <person name="Sheng Y."/>
            <person name="Liu T."/>
            <person name="Pan Y.S."/>
            <person name="Xia L.Y."/>
            <person name="Li J."/>
            <person name="Zhao F."/>
            <person name="Cao W.C."/>
        </authorList>
    </citation>
    <scope>NUCLEOTIDE SEQUENCE [LARGE SCALE GENOMIC DNA]</scope>
    <source>
        <strain evidence="2">HaeL-2018</strain>
    </source>
</reference>
<dbReference type="InterPro" id="IPR024079">
    <property type="entry name" value="MetalloPept_cat_dom_sf"/>
</dbReference>
<comment type="caution">
    <text evidence="2">The sequence shown here is derived from an EMBL/GenBank/DDBJ whole genome shotgun (WGS) entry which is preliminary data.</text>
</comment>